<name>A0ABQ0MUR1_9GAMM</name>
<keyword evidence="2" id="KW-1185">Reference proteome</keyword>
<accession>A0ABQ0MUR1</accession>
<dbReference type="Proteomes" id="UP000197068">
    <property type="component" value="Unassembled WGS sequence"/>
</dbReference>
<dbReference type="RefSeq" id="WP_057180121.1">
    <property type="nucleotide sequence ID" value="NZ_BDQM01000011.1"/>
</dbReference>
<dbReference type="EMBL" id="BDQM01000011">
    <property type="protein sequence ID" value="GAW96106.1"/>
    <property type="molecule type" value="Genomic_DNA"/>
</dbReference>
<organism evidence="1 2">
    <name type="scientific">Colwellia marinimaniae</name>
    <dbReference type="NCBI Taxonomy" id="1513592"/>
    <lineage>
        <taxon>Bacteria</taxon>
        <taxon>Pseudomonadati</taxon>
        <taxon>Pseudomonadota</taxon>
        <taxon>Gammaproteobacteria</taxon>
        <taxon>Alteromonadales</taxon>
        <taxon>Colwelliaceae</taxon>
        <taxon>Colwellia</taxon>
    </lineage>
</organism>
<evidence type="ECO:0000313" key="2">
    <source>
        <dbReference type="Proteomes" id="UP000197068"/>
    </source>
</evidence>
<sequence>MRIAELRNHPFLLLVLKDGENDGYFSSEFIHKSKQQLVDMSLRIASDNLSIIYADQIKKGCEIVLGITNLGLLDLCDNDADKAKEIIKTQGIVYCFRAGWAKYGQLKQVSPAFFEGISISSYALAINDTADIRLMHNNFLKESYKSAKLLDVYKSIAARYSANALLIENDENILIFELQRFLNSALALLLIDTDKKVFTSSLYQTFNTYLISTEKDLLLEKLATCIVKLTEQLSIPTRNYLQEIELLDFTEFKSIIDQKTDISIFIQEILELPITLAAELNDDFEGGYDFHSDDEDDIAYLRPDVEENP</sequence>
<comment type="caution">
    <text evidence="1">The sequence shown here is derived from an EMBL/GenBank/DDBJ whole genome shotgun (WGS) entry which is preliminary data.</text>
</comment>
<evidence type="ECO:0000313" key="1">
    <source>
        <dbReference type="EMBL" id="GAW96106.1"/>
    </source>
</evidence>
<gene>
    <name evidence="1" type="ORF">MTCD1_01716</name>
</gene>
<reference evidence="1 2" key="1">
    <citation type="submission" date="2017-06" db="EMBL/GenBank/DDBJ databases">
        <title>Whole Genome Sequences of Colwellia marinimaniae MTCD1.</title>
        <authorList>
            <person name="Kusumoto H."/>
            <person name="Inoue M."/>
            <person name="Tanikawa K."/>
            <person name="Maeji H."/>
            <person name="Cameron J.H."/>
            <person name="Bartlett D.H."/>
        </authorList>
    </citation>
    <scope>NUCLEOTIDE SEQUENCE [LARGE SCALE GENOMIC DNA]</scope>
    <source>
        <strain evidence="1 2">MTCD1</strain>
    </source>
</reference>
<protein>
    <submittedName>
        <fullName evidence="1">Uncharacterized protein</fullName>
    </submittedName>
</protein>
<proteinExistence type="predicted"/>